<evidence type="ECO:0000256" key="2">
    <source>
        <dbReference type="ARBA" id="ARBA00022670"/>
    </source>
</evidence>
<comment type="caution">
    <text evidence="10">The sequence shown here is derived from an EMBL/GenBank/DDBJ whole genome shotgun (WGS) entry which is preliminary data.</text>
</comment>
<dbReference type="InterPro" id="IPR023827">
    <property type="entry name" value="Peptidase_S8_Asp-AS"/>
</dbReference>
<dbReference type="PROSITE" id="PS00137">
    <property type="entry name" value="SUBTILASE_HIS"/>
    <property type="match status" value="1"/>
</dbReference>
<dbReference type="InterPro" id="IPR015500">
    <property type="entry name" value="Peptidase_S8_subtilisin-rel"/>
</dbReference>
<keyword evidence="3" id="KW-0732">Signal</keyword>
<dbReference type="PROSITE" id="PS00136">
    <property type="entry name" value="SUBTILASE_ASP"/>
    <property type="match status" value="1"/>
</dbReference>
<sequence length="536" mass="59165">MREKVYVLFLIHIFWIGLFAQQNNNGISNTIIVSFKEDQPDLDSKFFDASDLDKIIISSKKIGASDKDHLYLLTYSKNRSTRADVISALEDIPEVNYAEPNYQAKGAGQQLITPNDEFFYNRQWGLFNDGTFSLSPATEDADIDIEAAWDISTGDPNLVVAVLDTGLRMQHPEFSGRIWINEDESNDGNDTDNNGYIDDSFGGWDFVNGDNDPTDDQGHGTNVTGIALATGNNTSGYAGINWQSKIMSLKVLDEDNSGFYSDMIEGIYYAVNNGASVINMSLGGSGFSTSMQNAVNYAYDNGVIIVACMMNENNDVTYYPAGFDKTIAVGSTNPNDERSEPFFWNPNSGSNYGDHIDLVAPGNYMWGLRYDSDTNYNSYWGGTSQATPLVAGVVSLILSHDNTKSYDEIYDLIRFGAEDQVGNALDVEGWDPYYGHGRLNAENTMGSLLLSTTSFENSVNDIIIFPNPSLSQNYLTVLNTDALANANIYDATGKLIKQIYHLNSNRIDISNISDGMYILHLTEVSGNTSTHKIIIN</sequence>
<dbReference type="PROSITE" id="PS00138">
    <property type="entry name" value="SUBTILASE_SER"/>
    <property type="match status" value="1"/>
</dbReference>
<evidence type="ECO:0000313" key="11">
    <source>
        <dbReference type="Proteomes" id="UP001500507"/>
    </source>
</evidence>
<dbReference type="PANTHER" id="PTHR43806:SF11">
    <property type="entry name" value="CEREVISIN-RELATED"/>
    <property type="match status" value="1"/>
</dbReference>
<proteinExistence type="inferred from homology"/>
<evidence type="ECO:0000256" key="1">
    <source>
        <dbReference type="ARBA" id="ARBA00011073"/>
    </source>
</evidence>
<feature type="active site" description="Charge relay system" evidence="6">
    <location>
        <position position="164"/>
    </location>
</feature>
<dbReference type="Pfam" id="PF18962">
    <property type="entry name" value="Por_Secre_tail"/>
    <property type="match status" value="1"/>
</dbReference>
<reference evidence="11" key="1">
    <citation type="journal article" date="2019" name="Int. J. Syst. Evol. Microbiol.">
        <title>The Global Catalogue of Microorganisms (GCM) 10K type strain sequencing project: providing services to taxonomists for standard genome sequencing and annotation.</title>
        <authorList>
            <consortium name="The Broad Institute Genomics Platform"/>
            <consortium name="The Broad Institute Genome Sequencing Center for Infectious Disease"/>
            <person name="Wu L."/>
            <person name="Ma J."/>
        </authorList>
    </citation>
    <scope>NUCLEOTIDE SEQUENCE [LARGE SCALE GENOMIC DNA]</scope>
    <source>
        <strain evidence="11">JCM 16082</strain>
    </source>
</reference>
<feature type="active site" description="Charge relay system" evidence="6">
    <location>
        <position position="384"/>
    </location>
</feature>
<evidence type="ECO:0000256" key="7">
    <source>
        <dbReference type="RuleBase" id="RU003355"/>
    </source>
</evidence>
<keyword evidence="4 6" id="KW-0378">Hydrolase</keyword>
<dbReference type="InterPro" id="IPR023828">
    <property type="entry name" value="Peptidase_S8_Ser-AS"/>
</dbReference>
<dbReference type="EMBL" id="BAAAFG010000005">
    <property type="protein sequence ID" value="GAA0871608.1"/>
    <property type="molecule type" value="Genomic_DNA"/>
</dbReference>
<dbReference type="InterPro" id="IPR026444">
    <property type="entry name" value="Secre_tail"/>
</dbReference>
<dbReference type="InterPro" id="IPR036852">
    <property type="entry name" value="Peptidase_S8/S53_dom_sf"/>
</dbReference>
<evidence type="ECO:0000256" key="5">
    <source>
        <dbReference type="ARBA" id="ARBA00022825"/>
    </source>
</evidence>
<dbReference type="InterPro" id="IPR000209">
    <property type="entry name" value="Peptidase_S8/S53_dom"/>
</dbReference>
<evidence type="ECO:0000259" key="9">
    <source>
        <dbReference type="Pfam" id="PF18962"/>
    </source>
</evidence>
<organism evidence="10 11">
    <name type="scientific">Gangjinia marincola</name>
    <dbReference type="NCBI Taxonomy" id="578463"/>
    <lineage>
        <taxon>Bacteria</taxon>
        <taxon>Pseudomonadati</taxon>
        <taxon>Bacteroidota</taxon>
        <taxon>Flavobacteriia</taxon>
        <taxon>Flavobacteriales</taxon>
        <taxon>Flavobacteriaceae</taxon>
        <taxon>Gangjinia</taxon>
    </lineage>
</organism>
<feature type="domain" description="Peptidase S8/S53" evidence="8">
    <location>
        <begin position="157"/>
        <end position="437"/>
    </location>
</feature>
<evidence type="ECO:0000256" key="4">
    <source>
        <dbReference type="ARBA" id="ARBA00022801"/>
    </source>
</evidence>
<evidence type="ECO:0000313" key="10">
    <source>
        <dbReference type="EMBL" id="GAA0871608.1"/>
    </source>
</evidence>
<protein>
    <submittedName>
        <fullName evidence="10">S8 family peptidase</fullName>
    </submittedName>
</protein>
<gene>
    <name evidence="10" type="ORF">GCM10009117_07540</name>
</gene>
<feature type="active site" description="Charge relay system" evidence="6">
    <location>
        <position position="219"/>
    </location>
</feature>
<dbReference type="NCBIfam" id="TIGR04183">
    <property type="entry name" value="Por_Secre_tail"/>
    <property type="match status" value="1"/>
</dbReference>
<dbReference type="Gene3D" id="3.40.50.200">
    <property type="entry name" value="Peptidase S8/S53 domain"/>
    <property type="match status" value="1"/>
</dbReference>
<keyword evidence="2 6" id="KW-0645">Protease</keyword>
<dbReference type="SUPFAM" id="SSF52743">
    <property type="entry name" value="Subtilisin-like"/>
    <property type="match status" value="1"/>
</dbReference>
<evidence type="ECO:0000259" key="8">
    <source>
        <dbReference type="Pfam" id="PF00082"/>
    </source>
</evidence>
<dbReference type="RefSeq" id="WP_343764080.1">
    <property type="nucleotide sequence ID" value="NZ_BAAAFG010000005.1"/>
</dbReference>
<name>A0ABP3XTA4_9FLAO</name>
<dbReference type="InterPro" id="IPR050131">
    <property type="entry name" value="Peptidase_S8_subtilisin-like"/>
</dbReference>
<keyword evidence="5 6" id="KW-0720">Serine protease</keyword>
<dbReference type="PROSITE" id="PS51892">
    <property type="entry name" value="SUBTILASE"/>
    <property type="match status" value="1"/>
</dbReference>
<dbReference type="PRINTS" id="PR00723">
    <property type="entry name" value="SUBTILISIN"/>
</dbReference>
<evidence type="ECO:0000256" key="6">
    <source>
        <dbReference type="PROSITE-ProRule" id="PRU01240"/>
    </source>
</evidence>
<comment type="similarity">
    <text evidence="1 6 7">Belongs to the peptidase S8 family.</text>
</comment>
<evidence type="ECO:0000256" key="3">
    <source>
        <dbReference type="ARBA" id="ARBA00022729"/>
    </source>
</evidence>
<dbReference type="PANTHER" id="PTHR43806">
    <property type="entry name" value="PEPTIDASE S8"/>
    <property type="match status" value="1"/>
</dbReference>
<dbReference type="Pfam" id="PF00082">
    <property type="entry name" value="Peptidase_S8"/>
    <property type="match status" value="1"/>
</dbReference>
<dbReference type="Proteomes" id="UP001500507">
    <property type="component" value="Unassembled WGS sequence"/>
</dbReference>
<feature type="domain" description="Secretion system C-terminal sorting" evidence="9">
    <location>
        <begin position="464"/>
        <end position="535"/>
    </location>
</feature>
<keyword evidence="11" id="KW-1185">Reference proteome</keyword>
<accession>A0ABP3XTA4</accession>
<dbReference type="InterPro" id="IPR022398">
    <property type="entry name" value="Peptidase_S8_His-AS"/>
</dbReference>